<feature type="transmembrane region" description="Helical" evidence="2">
    <location>
        <begin position="365"/>
        <end position="384"/>
    </location>
</feature>
<feature type="transmembrane region" description="Helical" evidence="2">
    <location>
        <begin position="641"/>
        <end position="665"/>
    </location>
</feature>
<feature type="transmembrane region" description="Helical" evidence="2">
    <location>
        <begin position="391"/>
        <end position="409"/>
    </location>
</feature>
<proteinExistence type="predicted"/>
<feature type="transmembrane region" description="Helical" evidence="2">
    <location>
        <begin position="334"/>
        <end position="353"/>
    </location>
</feature>
<dbReference type="PANTHER" id="PTHR38434:SF1">
    <property type="entry name" value="BLL2549 PROTEIN"/>
    <property type="match status" value="1"/>
</dbReference>
<feature type="transmembrane region" description="Helical" evidence="2">
    <location>
        <begin position="301"/>
        <end position="322"/>
    </location>
</feature>
<keyword evidence="2" id="KW-0472">Membrane</keyword>
<feature type="region of interest" description="Disordered" evidence="1">
    <location>
        <begin position="60"/>
        <end position="103"/>
    </location>
</feature>
<organism evidence="3 4">
    <name type="scientific">Aquimarina algicola</name>
    <dbReference type="NCBI Taxonomy" id="2589995"/>
    <lineage>
        <taxon>Bacteria</taxon>
        <taxon>Pseudomonadati</taxon>
        <taxon>Bacteroidota</taxon>
        <taxon>Flavobacteriia</taxon>
        <taxon>Flavobacteriales</taxon>
        <taxon>Flavobacteriaceae</taxon>
        <taxon>Aquimarina</taxon>
    </lineage>
</organism>
<feature type="transmembrane region" description="Helical" evidence="2">
    <location>
        <begin position="571"/>
        <end position="591"/>
    </location>
</feature>
<feature type="transmembrane region" description="Helical" evidence="2">
    <location>
        <begin position="598"/>
        <end position="621"/>
    </location>
</feature>
<feature type="transmembrane region" description="Helical" evidence="2">
    <location>
        <begin position="275"/>
        <end position="295"/>
    </location>
</feature>
<feature type="transmembrane region" description="Helical" evidence="2">
    <location>
        <begin position="734"/>
        <end position="753"/>
    </location>
</feature>
<keyword evidence="2" id="KW-1133">Transmembrane helix</keyword>
<feature type="transmembrane region" description="Helical" evidence="2">
    <location>
        <begin position="438"/>
        <end position="460"/>
    </location>
</feature>
<dbReference type="RefSeq" id="WP_140594601.1">
    <property type="nucleotide sequence ID" value="NZ_VFWZ01000004.1"/>
</dbReference>
<evidence type="ECO:0000256" key="2">
    <source>
        <dbReference type="SAM" id="Phobius"/>
    </source>
</evidence>
<feature type="transmembrane region" description="Helical" evidence="2">
    <location>
        <begin position="415"/>
        <end position="431"/>
    </location>
</feature>
<feature type="transmembrane region" description="Helical" evidence="2">
    <location>
        <begin position="142"/>
        <end position="163"/>
    </location>
</feature>
<dbReference type="AlphaFoldDB" id="A0A504JA11"/>
<protein>
    <submittedName>
        <fullName evidence="3">DUF2339 domain-containing protein</fullName>
    </submittedName>
</protein>
<evidence type="ECO:0000313" key="4">
    <source>
        <dbReference type="Proteomes" id="UP000315540"/>
    </source>
</evidence>
<feature type="transmembrane region" description="Helical" evidence="2">
    <location>
        <begin position="765"/>
        <end position="782"/>
    </location>
</feature>
<dbReference type="OrthoDB" id="666059at2"/>
<dbReference type="EMBL" id="VFWZ01000004">
    <property type="protein sequence ID" value="TPN85362.1"/>
    <property type="molecule type" value="Genomic_DNA"/>
</dbReference>
<keyword evidence="4" id="KW-1185">Reference proteome</keyword>
<feature type="transmembrane region" description="Helical" evidence="2">
    <location>
        <begin position="226"/>
        <end position="243"/>
    </location>
</feature>
<accession>A0A504JA11</accession>
<dbReference type="InterPro" id="IPR019286">
    <property type="entry name" value="DUF2339_TM"/>
</dbReference>
<feature type="transmembrane region" description="Helical" evidence="2">
    <location>
        <begin position="249"/>
        <end position="268"/>
    </location>
</feature>
<evidence type="ECO:0000256" key="1">
    <source>
        <dbReference type="SAM" id="MobiDB-lite"/>
    </source>
</evidence>
<name>A0A504JA11_9FLAO</name>
<comment type="caution">
    <text evidence="3">The sequence shown here is derived from an EMBL/GenBank/DDBJ whole genome shotgun (WGS) entry which is preliminary data.</text>
</comment>
<feature type="transmembrane region" description="Helical" evidence="2">
    <location>
        <begin position="710"/>
        <end position="729"/>
    </location>
</feature>
<feature type="transmembrane region" description="Helical" evidence="2">
    <location>
        <begin position="511"/>
        <end position="536"/>
    </location>
</feature>
<evidence type="ECO:0000313" key="3">
    <source>
        <dbReference type="EMBL" id="TPN85362.1"/>
    </source>
</evidence>
<feature type="compositionally biased region" description="Basic and acidic residues" evidence="1">
    <location>
        <begin position="60"/>
        <end position="76"/>
    </location>
</feature>
<feature type="compositionally biased region" description="Polar residues" evidence="1">
    <location>
        <begin position="85"/>
        <end position="97"/>
    </location>
</feature>
<feature type="transmembrane region" description="Helical" evidence="2">
    <location>
        <begin position="175"/>
        <end position="196"/>
    </location>
</feature>
<sequence>MGDRQEQILRLIEKLEVLSKKQESFSIEIQNLKEEIFQLKKITDHQEIVQEEEKLETKPVEEVKPIPKPISQKEEPVTVEPATEKQISTATPSQSKTSKVRPPKRKSNLEKFIGENLISKIGVIIIIIGVAIGAKYSIENDLISPLTRIILGYVTGIALLIIGMRLKKKYKNFSAVLVSGAMTIMYFITFLAYNLYELIPQTFTFVLMVVFTAFTVLAAINYNKQVIAHIGLVGAYAVPFLLSDGSGRVEILFGYMAIINIGILAIAVTKYWKSLYFSSFILTWIIFLSWFGVDYDQEKHFALSLIFVSVFFFIFYLVFLVYKLRKKETFGTLDVILQLSNSFIFYGLGFGILSDHEIGKELLGLFTLINAIIHFTVSTIVYKLKLADRNLFYFAAGMVLVFITIAFPVQLDGNWVTLLWAGEGALLFWIGRSKKVRIYEVLSYPLWALAFFSLTHDWYMGYYRYVASTPETRLIPVFNIYMLTSVLSIVAFGVTYYINRKFKDRFPWPKQMWFHTLLTISLGILVTGTTYIAFWLEIDNYWDQVRIDIREMYSGTDYDYYRYTSSANNSAGIWLINYTLLFMSIFSFVNIKKIKNDILAYVTFGLLLLSVFSFLTTGLYLLSELRETYLLPSNPEGTVSFMSNIGIRYISFGFMALILYTFYVYTRQSFLGRTFKIFFSITLHFTLLWILSSELIHWLDFSGYTETYKLGLSILWGVYCLFLIILGIWKKKKYLRILAIVWFSITLLKLFFYDISHLNTISKTIVFLSLGVLLLVISFLYNKYKHVISDEKDS</sequence>
<gene>
    <name evidence="3" type="ORF">FHK87_15200</name>
</gene>
<dbReference type="Proteomes" id="UP000315540">
    <property type="component" value="Unassembled WGS sequence"/>
</dbReference>
<keyword evidence="2" id="KW-0812">Transmembrane</keyword>
<feature type="transmembrane region" description="Helical" evidence="2">
    <location>
        <begin position="202"/>
        <end position="219"/>
    </location>
</feature>
<reference evidence="3 4" key="1">
    <citation type="submission" date="2019-06" db="EMBL/GenBank/DDBJ databases">
        <authorList>
            <person name="Meng X."/>
        </authorList>
    </citation>
    <scope>NUCLEOTIDE SEQUENCE [LARGE SCALE GENOMIC DNA]</scope>
    <source>
        <strain evidence="3 4">M625</strain>
    </source>
</reference>
<dbReference type="PANTHER" id="PTHR38434">
    <property type="entry name" value="BLL2549 PROTEIN"/>
    <property type="match status" value="1"/>
</dbReference>
<feature type="transmembrane region" description="Helical" evidence="2">
    <location>
        <begin position="480"/>
        <end position="499"/>
    </location>
</feature>
<feature type="transmembrane region" description="Helical" evidence="2">
    <location>
        <begin position="677"/>
        <end position="698"/>
    </location>
</feature>
<dbReference type="Pfam" id="PF10101">
    <property type="entry name" value="DUF2339"/>
    <property type="match status" value="1"/>
</dbReference>
<feature type="transmembrane region" description="Helical" evidence="2">
    <location>
        <begin position="117"/>
        <end position="136"/>
    </location>
</feature>